<feature type="domain" description="Fibronectin type-III" evidence="2">
    <location>
        <begin position="1387"/>
        <end position="1489"/>
    </location>
</feature>
<evidence type="ECO:0000313" key="3">
    <source>
        <dbReference type="EMBL" id="ADH98358.1"/>
    </source>
</evidence>
<proteinExistence type="predicted"/>
<dbReference type="InterPro" id="IPR013783">
    <property type="entry name" value="Ig-like_fold"/>
</dbReference>
<keyword evidence="1" id="KW-0472">Membrane</keyword>
<dbReference type="HOGENOM" id="CLU_238965_0_0_9"/>
<dbReference type="InterPro" id="IPR036116">
    <property type="entry name" value="FN3_sf"/>
</dbReference>
<dbReference type="SUPFAM" id="SSF49265">
    <property type="entry name" value="Fibronectin type III"/>
    <property type="match status" value="1"/>
</dbReference>
<gene>
    <name evidence="3" type="ordered locus">Bsel_0830</name>
</gene>
<dbReference type="Pfam" id="PF09136">
    <property type="entry name" value="Glucodextran_B"/>
    <property type="match status" value="1"/>
</dbReference>
<keyword evidence="1" id="KW-1133">Transmembrane helix</keyword>
<dbReference type="Gene3D" id="2.60.40.10">
    <property type="entry name" value="Immunoglobulins"/>
    <property type="match status" value="3"/>
</dbReference>
<dbReference type="KEGG" id="bse:Bsel_0830"/>
<dbReference type="Proteomes" id="UP000000271">
    <property type="component" value="Chromosome"/>
</dbReference>
<dbReference type="eggNOG" id="ENOG5032TYE">
    <property type="taxonomic scope" value="Bacteria"/>
</dbReference>
<dbReference type="PROSITE" id="PS50853">
    <property type="entry name" value="FN3"/>
    <property type="match status" value="1"/>
</dbReference>
<evidence type="ECO:0000259" key="2">
    <source>
        <dbReference type="PROSITE" id="PS50853"/>
    </source>
</evidence>
<dbReference type="InterPro" id="IPR003961">
    <property type="entry name" value="FN3_dom"/>
</dbReference>
<sequence>MLTFANGNSSPTCTYAKRCGYPCRNTINKRVDMMRLFNFSGFLMMMLITLFSTVMSVGAVYAEDEENSFEEVLSPGSSYIIENQSNEQQWIRTNASSSNGDYFDYAVYTGEGQGHSQGASATRSISIPSGGSAVVTIGSDSGNVTVEWDEASVSIASTSEPALYHMTLESGESYEFVNHSADASYRLLSSATYSNDQRYDYAVYEEDGSGRTQRVNTNASILIRAGETAIVTPTEESPPVTFSGYHRFFDGVETDEPALYHMTLESGESYEFVNHSGDASYRLQSSATYSNDQRYDYAVYEEDGSGRTQNVNTNANILIRAGETAIVTPTEESPPVTFSGYHRFFDGVETDEPALYHMTVEAGESYEFVNHSADASYRLQSSATYSNDQRYDYAVYEEDGSGYAQSVNSSANILIRAGGTAIVTLTEESPPVTFSGYHRFFDGVETDEPALYHMTVEAGESYEFVNHSADASYRLLSSATYSNDQRYDYAVYEEDGSGRTQRVNTNASILIRAGETAIVTPTEESPPVTFSGYYRFFAGDPMDESALNHITLQAGAHHAFHNSGERAYRIQTRSAGDGDLRYDYAVYREDGSGYRQRRNSSVNIYIPAGGTAYVSLAEDSESGRFSGFETMFQDASVEEPALYLVRLDAGGEYTFTNRGQQSYRIQTGTIGSDNTEYAYDSYRNDGSLARSRENTSFSSILVPAGGKVEVRVNSNSGPVIFGGYYDFFGSGVTSPTWDEEPGNDSDDEVADREANYDSLTIGQLGIKGDFENIIEVGETVEVKSEGTLSINDFLYFKGDASIDLLQDKLTGDGVFYVSTANGHNYYLYEGEFELDGDSPGFDSNDLSHFRSIRFQGVSIDLNKMQIHKSGLSIEGEVTLYQFPGFRDQVTVDINELGYSLNDGLLLDTKVNAPDFKAGPIGIENSYLVFNYQKRLFGGGGEVKGLGTFNVGVSAVEAHFRMKHGKLDSVTISGSPTRPIPLGQSGFGIGKIGGSLSNLTGMDPQYGTTFGASMSISDMFSPEFKGQRLINANDLSANVSNMHIKTSGRLNIYDFQLASAESQFHRSDGFFAKGDLNVLDFMQGETEMKKPLRTPFNGYGRLAVEAPEDWIIIGGRTFNEVRMDIDDDSITGSVTVVGIPIGIRVNFEDGSVGIAESHAFPSVNQYEGNRVILGDNFSPTGTHGMDEHQVSLFSMEDQRVDVPLESHEAVLLEITNARSEEWFSVVGPDGRDYELNFDEEEGNALLDEDKERLYVSILDPENGDWTVKRDGSFNEVFNVTVIDVNLDPSMQEVEVLTVSDEHLSVKWDGGDTPDTSVSLYISDDRDSYTGYLMAEGLDVKGEETFSIPEGMMTGDYYLFAKAEREGNAPDWLYAERSFVLTDLLAPEAPKGLVIDDIGNGKATLSWSESADDGIEGYLVAKLADGELDYEDSVYVTADETQAEVRGWPFDADHSAVVVAVSVSNDGQEDEMFHFSQPSNPVTLHIPTPVPPEVTVDLRVDGGSLNPFEEEDGKVYYTDQAEVQLQGESGESVNFEVIVNDEHLELPERETLALNIELNLGTNDVEVIAVNKRGDKTVKRYAIHSDLFSPLLHIDTPADGATIESNSVYISGHTEAGTDVFVNGEQASVSDEGLFELTVETDKVRDDITIVAQDRAGNRSTYEALVTMINDQVYTDFGEEEVEPDKEWTIAFNQAPLNDDLERHVYVLDAHHRQVDVTVEKDGDKLMVRPVEEYVSGERYRLVVEASLKSKDGEALFEGVQKTFVIE</sequence>
<keyword evidence="1" id="KW-0812">Transmembrane</keyword>
<evidence type="ECO:0000313" key="4">
    <source>
        <dbReference type="Proteomes" id="UP000000271"/>
    </source>
</evidence>
<name>D6XZI4_BACIE</name>
<feature type="transmembrane region" description="Helical" evidence="1">
    <location>
        <begin position="36"/>
        <end position="62"/>
    </location>
</feature>
<evidence type="ECO:0000256" key="1">
    <source>
        <dbReference type="SAM" id="Phobius"/>
    </source>
</evidence>
<reference evidence="3" key="1">
    <citation type="submission" date="2009-10" db="EMBL/GenBank/DDBJ databases">
        <title>Complete sequence of Bacillus selenitireducens MLS10.</title>
        <authorList>
            <consortium name="US DOE Joint Genome Institute"/>
            <person name="Lucas S."/>
            <person name="Copeland A."/>
            <person name="Lapidus A."/>
            <person name="Glavina del Rio T."/>
            <person name="Dalin E."/>
            <person name="Tice H."/>
            <person name="Bruce D."/>
            <person name="Goodwin L."/>
            <person name="Pitluck S."/>
            <person name="Sims D."/>
            <person name="Brettin T."/>
            <person name="Detter J.C."/>
            <person name="Han C."/>
            <person name="Larimer F."/>
            <person name="Land M."/>
            <person name="Hauser L."/>
            <person name="Kyrpides N."/>
            <person name="Ovchinnikova G."/>
            <person name="Stolz J."/>
        </authorList>
    </citation>
    <scope>NUCLEOTIDE SEQUENCE [LARGE SCALE GENOMIC DNA]</scope>
    <source>
        <strain evidence="3">MLS10</strain>
    </source>
</reference>
<protein>
    <submittedName>
        <fullName evidence="3">Fibronectin type III domain protein</fullName>
    </submittedName>
</protein>
<accession>D6XZI4</accession>
<dbReference type="EMBL" id="CP001791">
    <property type="protein sequence ID" value="ADH98358.1"/>
    <property type="molecule type" value="Genomic_DNA"/>
</dbReference>
<organism evidence="3 4">
    <name type="scientific">Bacillus selenitireducens (strain ATCC 700615 / DSM 15326 / MLS10)</name>
    <dbReference type="NCBI Taxonomy" id="439292"/>
    <lineage>
        <taxon>Bacteria</taxon>
        <taxon>Bacillati</taxon>
        <taxon>Bacillota</taxon>
        <taxon>Bacilli</taxon>
        <taxon>Bacillales</taxon>
        <taxon>Bacillaceae</taxon>
        <taxon>Salisediminibacterium</taxon>
    </lineage>
</organism>
<dbReference type="CDD" id="cd00063">
    <property type="entry name" value="FN3"/>
    <property type="match status" value="1"/>
</dbReference>
<dbReference type="STRING" id="439292.Bsel_0830"/>
<keyword evidence="4" id="KW-1185">Reference proteome</keyword>